<sequence length="260" mass="29085">MANETIERTGLPDFPETKPPHAVDREVASEGCVGDVGNLKLIVYRVGFQVQRELRNDFEPWLRYYKAKVETADWGKRVAQFSYRLINGNFVEDYQEDLQMSEQGGQELEEIGGLLFDKRGALQTRWLNGQEAGTKAFGPEISTTGVKIAVLSCTDSPKGDFLIVDQPFRHRGVASWALQTLFHMLHEEGVKFILTRPSVPLISSNLQGSSAEAQLLRRNLAFVRKAGFRRVGTSPIFGYFLQDDAHPSRSLPAEADVDPA</sequence>
<keyword evidence="3" id="KW-1185">Reference proteome</keyword>
<evidence type="ECO:0008006" key="4">
    <source>
        <dbReference type="Google" id="ProtNLM"/>
    </source>
</evidence>
<dbReference type="Proteomes" id="UP000076871">
    <property type="component" value="Unassembled WGS sequence"/>
</dbReference>
<dbReference type="EMBL" id="KV427623">
    <property type="protein sequence ID" value="KZT06743.1"/>
    <property type="molecule type" value="Genomic_DNA"/>
</dbReference>
<evidence type="ECO:0000313" key="2">
    <source>
        <dbReference type="EMBL" id="KZT06743.1"/>
    </source>
</evidence>
<protein>
    <recommendedName>
        <fullName evidence="4">N-acetyltransferase domain-containing protein</fullName>
    </recommendedName>
</protein>
<proteinExistence type="predicted"/>
<dbReference type="AlphaFoldDB" id="A0A165ECQ8"/>
<dbReference type="InterPro" id="IPR016181">
    <property type="entry name" value="Acyl_CoA_acyltransferase"/>
</dbReference>
<dbReference type="RefSeq" id="XP_040764483.1">
    <property type="nucleotide sequence ID" value="XM_040908897.1"/>
</dbReference>
<dbReference type="GeneID" id="63825926"/>
<gene>
    <name evidence="2" type="ORF">LAESUDRAFT_725828</name>
</gene>
<dbReference type="OrthoDB" id="508139at2759"/>
<evidence type="ECO:0000256" key="1">
    <source>
        <dbReference type="SAM" id="MobiDB-lite"/>
    </source>
</evidence>
<reference evidence="2 3" key="1">
    <citation type="journal article" date="2016" name="Mol. Biol. Evol.">
        <title>Comparative Genomics of Early-Diverging Mushroom-Forming Fungi Provides Insights into the Origins of Lignocellulose Decay Capabilities.</title>
        <authorList>
            <person name="Nagy L.G."/>
            <person name="Riley R."/>
            <person name="Tritt A."/>
            <person name="Adam C."/>
            <person name="Daum C."/>
            <person name="Floudas D."/>
            <person name="Sun H."/>
            <person name="Yadav J.S."/>
            <person name="Pangilinan J."/>
            <person name="Larsson K.H."/>
            <person name="Matsuura K."/>
            <person name="Barry K."/>
            <person name="Labutti K."/>
            <person name="Kuo R."/>
            <person name="Ohm R.A."/>
            <person name="Bhattacharya S.S."/>
            <person name="Shirouzu T."/>
            <person name="Yoshinaga Y."/>
            <person name="Martin F.M."/>
            <person name="Grigoriev I.V."/>
            <person name="Hibbett D.S."/>
        </authorList>
    </citation>
    <scope>NUCLEOTIDE SEQUENCE [LARGE SCALE GENOMIC DNA]</scope>
    <source>
        <strain evidence="2 3">93-53</strain>
    </source>
</reference>
<dbReference type="InParanoid" id="A0A165ECQ8"/>
<name>A0A165ECQ8_9APHY</name>
<dbReference type="SUPFAM" id="SSF55729">
    <property type="entry name" value="Acyl-CoA N-acyltransferases (Nat)"/>
    <property type="match status" value="1"/>
</dbReference>
<evidence type="ECO:0000313" key="3">
    <source>
        <dbReference type="Proteomes" id="UP000076871"/>
    </source>
</evidence>
<organism evidence="2 3">
    <name type="scientific">Laetiporus sulphureus 93-53</name>
    <dbReference type="NCBI Taxonomy" id="1314785"/>
    <lineage>
        <taxon>Eukaryota</taxon>
        <taxon>Fungi</taxon>
        <taxon>Dikarya</taxon>
        <taxon>Basidiomycota</taxon>
        <taxon>Agaricomycotina</taxon>
        <taxon>Agaricomycetes</taxon>
        <taxon>Polyporales</taxon>
        <taxon>Laetiporus</taxon>
    </lineage>
</organism>
<feature type="region of interest" description="Disordered" evidence="1">
    <location>
        <begin position="1"/>
        <end position="21"/>
    </location>
</feature>
<accession>A0A165ECQ8</accession>